<evidence type="ECO:0000313" key="1">
    <source>
        <dbReference type="EMBL" id="JAH42109.1"/>
    </source>
</evidence>
<reference evidence="1" key="1">
    <citation type="submission" date="2014-11" db="EMBL/GenBank/DDBJ databases">
        <authorList>
            <person name="Amaro Gonzalez C."/>
        </authorList>
    </citation>
    <scope>NUCLEOTIDE SEQUENCE</scope>
</reference>
<proteinExistence type="predicted"/>
<reference evidence="1" key="2">
    <citation type="journal article" date="2015" name="Fish Shellfish Immunol.">
        <title>Early steps in the European eel (Anguilla anguilla)-Vibrio vulnificus interaction in the gills: Role of the RtxA13 toxin.</title>
        <authorList>
            <person name="Callol A."/>
            <person name="Pajuelo D."/>
            <person name="Ebbesson L."/>
            <person name="Teles M."/>
            <person name="MacKenzie S."/>
            <person name="Amaro C."/>
        </authorList>
    </citation>
    <scope>NUCLEOTIDE SEQUENCE</scope>
</reference>
<protein>
    <submittedName>
        <fullName evidence="1">Uncharacterized protein</fullName>
    </submittedName>
</protein>
<dbReference type="EMBL" id="GBXM01066468">
    <property type="protein sequence ID" value="JAH42109.1"/>
    <property type="molecule type" value="Transcribed_RNA"/>
</dbReference>
<sequence>MISTIKLGGCSVPDCFHSLRLKGISSVTKEGFIWLECSDREDHSVIKICRVLPLVLYKW</sequence>
<accession>A0A0E9SL45</accession>
<dbReference type="AlphaFoldDB" id="A0A0E9SL45"/>
<organism evidence="1">
    <name type="scientific">Anguilla anguilla</name>
    <name type="common">European freshwater eel</name>
    <name type="synonym">Muraena anguilla</name>
    <dbReference type="NCBI Taxonomy" id="7936"/>
    <lineage>
        <taxon>Eukaryota</taxon>
        <taxon>Metazoa</taxon>
        <taxon>Chordata</taxon>
        <taxon>Craniata</taxon>
        <taxon>Vertebrata</taxon>
        <taxon>Euteleostomi</taxon>
        <taxon>Actinopterygii</taxon>
        <taxon>Neopterygii</taxon>
        <taxon>Teleostei</taxon>
        <taxon>Anguilliformes</taxon>
        <taxon>Anguillidae</taxon>
        <taxon>Anguilla</taxon>
    </lineage>
</organism>
<name>A0A0E9SL45_ANGAN</name>